<dbReference type="Pfam" id="PF00269">
    <property type="entry name" value="SASP"/>
    <property type="match status" value="1"/>
</dbReference>
<dbReference type="EMBL" id="BRXR01000001">
    <property type="protein sequence ID" value="GLC31511.1"/>
    <property type="molecule type" value="Genomic_DNA"/>
</dbReference>
<proteinExistence type="predicted"/>
<comment type="caution">
    <text evidence="2">The sequence shown here is derived from an EMBL/GenBank/DDBJ whole genome shotgun (WGS) entry which is preliminary data.</text>
</comment>
<evidence type="ECO:0000256" key="1">
    <source>
        <dbReference type="ARBA" id="ARBA00003863"/>
    </source>
</evidence>
<dbReference type="RefSeq" id="WP_264850832.1">
    <property type="nucleotide sequence ID" value="NZ_BRXR01000001.1"/>
</dbReference>
<protein>
    <recommendedName>
        <fullName evidence="4">Small, acid-soluble spore protein, alpha/beta type</fullName>
    </recommendedName>
</protein>
<dbReference type="Proteomes" id="UP001208567">
    <property type="component" value="Unassembled WGS sequence"/>
</dbReference>
<gene>
    <name evidence="2" type="ORF">bsdE14_29210</name>
</gene>
<organism evidence="2 3">
    <name type="scientific">Clostridium omnivorum</name>
    <dbReference type="NCBI Taxonomy" id="1604902"/>
    <lineage>
        <taxon>Bacteria</taxon>
        <taxon>Bacillati</taxon>
        <taxon>Bacillota</taxon>
        <taxon>Clostridia</taxon>
        <taxon>Eubacteriales</taxon>
        <taxon>Clostridiaceae</taxon>
        <taxon>Clostridium</taxon>
    </lineage>
</organism>
<evidence type="ECO:0000313" key="2">
    <source>
        <dbReference type="EMBL" id="GLC31511.1"/>
    </source>
</evidence>
<name>A0ABQ5N8H0_9CLOT</name>
<evidence type="ECO:0008006" key="4">
    <source>
        <dbReference type="Google" id="ProtNLM"/>
    </source>
</evidence>
<keyword evidence="3" id="KW-1185">Reference proteome</keyword>
<comment type="function">
    <text evidence="1">SASP are bound to spore DNA. They are double-stranded DNA-binding proteins that cause DNA to change to an a-like conformation. They protect the DNA backbone from chemical and enzymatic cleavage and are thus involved in dormant spore's high resistance to UV light.</text>
</comment>
<reference evidence="2 3" key="1">
    <citation type="journal article" date="2024" name="Int. J. Syst. Evol. Microbiol.">
        <title>Clostridium omnivorum sp. nov., isolated from anoxic soil under the treatment of reductive soil disinfestation.</title>
        <authorList>
            <person name="Ueki A."/>
            <person name="Tonouchi A."/>
            <person name="Kaku N."/>
            <person name="Honma S."/>
            <person name="Ueki K."/>
        </authorList>
    </citation>
    <scope>NUCLEOTIDE SEQUENCE [LARGE SCALE GENOMIC DNA]</scope>
    <source>
        <strain evidence="2 3">E14</strain>
    </source>
</reference>
<evidence type="ECO:0000313" key="3">
    <source>
        <dbReference type="Proteomes" id="UP001208567"/>
    </source>
</evidence>
<accession>A0ABQ5N8H0</accession>
<dbReference type="InterPro" id="IPR001448">
    <property type="entry name" value="SASP_alpha/beta-type"/>
</dbReference>
<dbReference type="InterPro" id="IPR038300">
    <property type="entry name" value="SASP_sf_alpha/beta"/>
</dbReference>
<dbReference type="Gene3D" id="6.10.10.80">
    <property type="entry name" value="Small, acid-soluble spore protein, alpha/beta type-like"/>
    <property type="match status" value="1"/>
</dbReference>
<sequence>MDNKFNDVNKNLDLSAIDSRYEQALAMGVEIPKDGYWGNVPSRICGAVGGAKGGEMVRQAIEDFEMDLAKGKK</sequence>